<protein>
    <recommendedName>
        <fullName evidence="6">Desulfoferrodoxin ferrous iron-binding domain-containing protein</fullName>
    </recommendedName>
</protein>
<keyword evidence="3" id="KW-0479">Metal-binding</keyword>
<sequence length="125" mass="14423">MCEDDIFCGVNEAKSANVDEMTDLEKKHTPVIESPKKVKKGEPFEVQVEVGKHMKHPNENAHYIEWIELYSGETFLARVDFVPRLTEPKVKFVVALDHAHPLIVKERCNLHGLWQSFPVEIEVEE</sequence>
<dbReference type="InterPro" id="IPR036073">
    <property type="entry name" value="Desulfoferrodoxin_Fe-bd_dom_sf"/>
</dbReference>
<organism evidence="7">
    <name type="scientific">marine sediment metagenome</name>
    <dbReference type="NCBI Taxonomy" id="412755"/>
    <lineage>
        <taxon>unclassified sequences</taxon>
        <taxon>metagenomes</taxon>
        <taxon>ecological metagenomes</taxon>
    </lineage>
</organism>
<dbReference type="InterPro" id="IPR051233">
    <property type="entry name" value="Desulfoferrodoxin_SOR"/>
</dbReference>
<dbReference type="SUPFAM" id="SSF49367">
    <property type="entry name" value="Superoxide reductase-like"/>
    <property type="match status" value="1"/>
</dbReference>
<dbReference type="PANTHER" id="PTHR36541">
    <property type="entry name" value="SUPEROXIDE REDUCTASE-RELATED"/>
    <property type="match status" value="1"/>
</dbReference>
<dbReference type="GO" id="GO:0016491">
    <property type="term" value="F:oxidoreductase activity"/>
    <property type="evidence" value="ECO:0007669"/>
    <property type="project" value="InterPro"/>
</dbReference>
<accession>A0A0F9QYD8</accession>
<keyword evidence="4" id="KW-0249">Electron transport</keyword>
<dbReference type="AlphaFoldDB" id="A0A0F9QYD8"/>
<comment type="similarity">
    <text evidence="1">Belongs to the desulfoferrodoxin family.</text>
</comment>
<dbReference type="InterPro" id="IPR002742">
    <property type="entry name" value="Desulfoferrodoxin_Fe-bd_dom"/>
</dbReference>
<dbReference type="PANTHER" id="PTHR36541:SF1">
    <property type="entry name" value="SUPEROXIDE REDUCTASE-RELATED"/>
    <property type="match status" value="1"/>
</dbReference>
<keyword evidence="5" id="KW-0408">Iron</keyword>
<evidence type="ECO:0000256" key="3">
    <source>
        <dbReference type="ARBA" id="ARBA00022723"/>
    </source>
</evidence>
<proteinExistence type="inferred from homology"/>
<comment type="caution">
    <text evidence="7">The sequence shown here is derived from an EMBL/GenBank/DDBJ whole genome shotgun (WGS) entry which is preliminary data.</text>
</comment>
<evidence type="ECO:0000313" key="7">
    <source>
        <dbReference type="EMBL" id="KKN47544.1"/>
    </source>
</evidence>
<evidence type="ECO:0000256" key="1">
    <source>
        <dbReference type="ARBA" id="ARBA00005941"/>
    </source>
</evidence>
<evidence type="ECO:0000256" key="4">
    <source>
        <dbReference type="ARBA" id="ARBA00022982"/>
    </source>
</evidence>
<name>A0A0F9QYD8_9ZZZZ</name>
<keyword evidence="2" id="KW-0813">Transport</keyword>
<dbReference type="Pfam" id="PF01880">
    <property type="entry name" value="Desulfoferrodox"/>
    <property type="match status" value="1"/>
</dbReference>
<dbReference type="Gene3D" id="2.60.40.730">
    <property type="entry name" value="SOR catalytic domain"/>
    <property type="match status" value="1"/>
</dbReference>
<dbReference type="NCBIfam" id="TIGR00332">
    <property type="entry name" value="neela_ferrous"/>
    <property type="match status" value="1"/>
</dbReference>
<gene>
    <name evidence="7" type="ORF">LCGC14_0661790</name>
</gene>
<dbReference type="GO" id="GO:0005506">
    <property type="term" value="F:iron ion binding"/>
    <property type="evidence" value="ECO:0007669"/>
    <property type="project" value="InterPro"/>
</dbReference>
<evidence type="ECO:0000256" key="2">
    <source>
        <dbReference type="ARBA" id="ARBA00022448"/>
    </source>
</evidence>
<evidence type="ECO:0000259" key="6">
    <source>
        <dbReference type="Pfam" id="PF01880"/>
    </source>
</evidence>
<feature type="domain" description="Desulfoferrodoxin ferrous iron-binding" evidence="6">
    <location>
        <begin position="21"/>
        <end position="116"/>
    </location>
</feature>
<dbReference type="EMBL" id="LAZR01001270">
    <property type="protein sequence ID" value="KKN47544.1"/>
    <property type="molecule type" value="Genomic_DNA"/>
</dbReference>
<reference evidence="7" key="1">
    <citation type="journal article" date="2015" name="Nature">
        <title>Complex archaea that bridge the gap between prokaryotes and eukaryotes.</title>
        <authorList>
            <person name="Spang A."/>
            <person name="Saw J.H."/>
            <person name="Jorgensen S.L."/>
            <person name="Zaremba-Niedzwiedzka K."/>
            <person name="Martijn J."/>
            <person name="Lind A.E."/>
            <person name="van Eijk R."/>
            <person name="Schleper C."/>
            <person name="Guy L."/>
            <person name="Ettema T.J."/>
        </authorList>
    </citation>
    <scope>NUCLEOTIDE SEQUENCE</scope>
</reference>
<evidence type="ECO:0000256" key="5">
    <source>
        <dbReference type="ARBA" id="ARBA00023004"/>
    </source>
</evidence>